<proteinExistence type="predicted"/>
<reference evidence="2" key="2">
    <citation type="journal article" date="2021" name="Mar. Drugs">
        <title>Genome Reduction and Secondary Metabolism of the Marine Sponge-Associated Cyanobacterium Leptothoe.</title>
        <authorList>
            <person name="Konstantinou D."/>
            <person name="Popin R.V."/>
            <person name="Fewer D.P."/>
            <person name="Sivonen K."/>
            <person name="Gkelis S."/>
        </authorList>
    </citation>
    <scope>NUCLEOTIDE SEQUENCE</scope>
    <source>
        <strain evidence="2">TAU-MAC 1115</strain>
    </source>
</reference>
<accession>A0A947DDR7</accession>
<evidence type="ECO:0000256" key="1">
    <source>
        <dbReference type="SAM" id="MobiDB-lite"/>
    </source>
</evidence>
<gene>
    <name evidence="2" type="ORF">IXB50_06760</name>
</gene>
<evidence type="ECO:0000313" key="3">
    <source>
        <dbReference type="Proteomes" id="UP000717364"/>
    </source>
</evidence>
<dbReference type="Proteomes" id="UP000717364">
    <property type="component" value="Unassembled WGS sequence"/>
</dbReference>
<protein>
    <submittedName>
        <fullName evidence="2">Uncharacterized protein</fullName>
    </submittedName>
</protein>
<feature type="compositionally biased region" description="Polar residues" evidence="1">
    <location>
        <begin position="168"/>
        <end position="179"/>
    </location>
</feature>
<reference evidence="2" key="1">
    <citation type="submission" date="2020-11" db="EMBL/GenBank/DDBJ databases">
        <authorList>
            <person name="Konstantinou D."/>
            <person name="Gkelis S."/>
            <person name="Popin R."/>
            <person name="Fewer D."/>
            <person name="Sivonen K."/>
        </authorList>
    </citation>
    <scope>NUCLEOTIDE SEQUENCE</scope>
    <source>
        <strain evidence="2">TAU-MAC 1115</strain>
    </source>
</reference>
<name>A0A947DDR7_9CYAN</name>
<dbReference type="AlphaFoldDB" id="A0A947DDR7"/>
<organism evidence="2 3">
    <name type="scientific">Leptothoe spongobia TAU-MAC 1115</name>
    <dbReference type="NCBI Taxonomy" id="1967444"/>
    <lineage>
        <taxon>Bacteria</taxon>
        <taxon>Bacillati</taxon>
        <taxon>Cyanobacteriota</taxon>
        <taxon>Cyanophyceae</taxon>
        <taxon>Nodosilineales</taxon>
        <taxon>Cymatolegaceae</taxon>
        <taxon>Leptothoe</taxon>
        <taxon>Leptothoe spongobia</taxon>
    </lineage>
</organism>
<evidence type="ECO:0000313" key="2">
    <source>
        <dbReference type="EMBL" id="MBT9315121.1"/>
    </source>
</evidence>
<dbReference type="RefSeq" id="WP_215608187.1">
    <property type="nucleotide sequence ID" value="NZ_JADOES010000009.1"/>
</dbReference>
<comment type="caution">
    <text evidence="2">The sequence shown here is derived from an EMBL/GenBank/DDBJ whole genome shotgun (WGS) entry which is preliminary data.</text>
</comment>
<feature type="compositionally biased region" description="Polar residues" evidence="1">
    <location>
        <begin position="77"/>
        <end position="93"/>
    </location>
</feature>
<feature type="region of interest" description="Disordered" evidence="1">
    <location>
        <begin position="72"/>
        <end position="179"/>
    </location>
</feature>
<keyword evidence="3" id="KW-1185">Reference proteome</keyword>
<feature type="compositionally biased region" description="Polar residues" evidence="1">
    <location>
        <begin position="106"/>
        <end position="119"/>
    </location>
</feature>
<sequence length="304" mass="32058">MASPNITKLPAVPWPTLAGASLLMHGIALSFGLPRMIQVSNPPPPASVDIPVTLVDDAAAPAAPVPVTAGAVTATPSVNPSNTEPETPTSIGGQNADVKPLEQQVERSQSPTQKPPVSSDSDRPEQPISKPENINKPSRETIPDQQPPAANQPAIDSGVPASDESGGHSENASPGPTQVSVIDDVQLPKDSGGDQIDQYPIPIFQMPITFDIPSNHACQGSLSRDVINLGVVVDADGLVSSFRRLQPDIYAQDSDLTLADCLFSTALVDPNVLRFTPAIRLTNIGEEEAVATDRLQLRLRFSRS</sequence>
<dbReference type="EMBL" id="JADOES010000009">
    <property type="protein sequence ID" value="MBT9315121.1"/>
    <property type="molecule type" value="Genomic_DNA"/>
</dbReference>